<proteinExistence type="predicted"/>
<keyword evidence="3" id="KW-1185">Reference proteome</keyword>
<reference evidence="2 3" key="1">
    <citation type="submission" date="2015-09" db="EMBL/GenBank/DDBJ databases">
        <title>Genome announcement of multiple Pseudomonas syringae strains.</title>
        <authorList>
            <person name="Thakur S."/>
            <person name="Wang P.W."/>
            <person name="Gong Y."/>
            <person name="Weir B.S."/>
            <person name="Guttman D.S."/>
        </authorList>
    </citation>
    <scope>NUCLEOTIDE SEQUENCE [LARGE SCALE GENOMIC DNA]</scope>
    <source>
        <strain evidence="2 3">ICMP17001</strain>
    </source>
</reference>
<evidence type="ECO:0000313" key="3">
    <source>
        <dbReference type="Proteomes" id="UP000051335"/>
    </source>
</evidence>
<feature type="region of interest" description="Disordered" evidence="1">
    <location>
        <begin position="42"/>
        <end position="63"/>
    </location>
</feature>
<dbReference type="AlphaFoldDB" id="A0A0N8R8B6"/>
<evidence type="ECO:0000256" key="1">
    <source>
        <dbReference type="SAM" id="MobiDB-lite"/>
    </source>
</evidence>
<dbReference type="EMBL" id="LJQC01000331">
    <property type="protein sequence ID" value="KPX03135.1"/>
    <property type="molecule type" value="Genomic_DNA"/>
</dbReference>
<dbReference type="Proteomes" id="UP000051335">
    <property type="component" value="Unassembled WGS sequence"/>
</dbReference>
<sequence length="63" mass="6980">MVTQRRRLAFIAFYPGTFYPMHWIAAGDRIVLQEVIKEAGQRGQFAPDRGSGQTAMLELGAPG</sequence>
<organism evidence="2 3">
    <name type="scientific">Pseudomonas syringae pv. coryli</name>
    <dbReference type="NCBI Taxonomy" id="317659"/>
    <lineage>
        <taxon>Bacteria</taxon>
        <taxon>Pseudomonadati</taxon>
        <taxon>Pseudomonadota</taxon>
        <taxon>Gammaproteobacteria</taxon>
        <taxon>Pseudomonadales</taxon>
        <taxon>Pseudomonadaceae</taxon>
        <taxon>Pseudomonas</taxon>
    </lineage>
</organism>
<accession>A0A0N8R8B6</accession>
<comment type="caution">
    <text evidence="2">The sequence shown here is derived from an EMBL/GenBank/DDBJ whole genome shotgun (WGS) entry which is preliminary data.</text>
</comment>
<protein>
    <submittedName>
        <fullName evidence="2">Phospho-2-dehydro-3-deoxyheptonate aldolase</fullName>
    </submittedName>
</protein>
<gene>
    <name evidence="2" type="ORF">ALO75_200237</name>
</gene>
<evidence type="ECO:0000313" key="2">
    <source>
        <dbReference type="EMBL" id="KPX03135.1"/>
    </source>
</evidence>
<name>A0A0N8R8B6_9PSED</name>